<organism evidence="2 3">
    <name type="scientific">Callosobruchus maculatus</name>
    <name type="common">Southern cowpea weevil</name>
    <name type="synonym">Pulse bruchid</name>
    <dbReference type="NCBI Taxonomy" id="64391"/>
    <lineage>
        <taxon>Eukaryota</taxon>
        <taxon>Metazoa</taxon>
        <taxon>Ecdysozoa</taxon>
        <taxon>Arthropoda</taxon>
        <taxon>Hexapoda</taxon>
        <taxon>Insecta</taxon>
        <taxon>Pterygota</taxon>
        <taxon>Neoptera</taxon>
        <taxon>Endopterygota</taxon>
        <taxon>Coleoptera</taxon>
        <taxon>Polyphaga</taxon>
        <taxon>Cucujiformia</taxon>
        <taxon>Chrysomeloidea</taxon>
        <taxon>Chrysomelidae</taxon>
        <taxon>Bruchinae</taxon>
        <taxon>Bruchini</taxon>
        <taxon>Callosobruchus</taxon>
    </lineage>
</organism>
<dbReference type="Proteomes" id="UP000410492">
    <property type="component" value="Unassembled WGS sequence"/>
</dbReference>
<keyword evidence="1" id="KW-0732">Signal</keyword>
<feature type="signal peptide" evidence="1">
    <location>
        <begin position="1"/>
        <end position="16"/>
    </location>
</feature>
<sequence>MRFIVVVFLLLNTVKGEFVVPDAKIEVLRPKGFRVSIPVLFQLLEDREVRIVTGM</sequence>
<evidence type="ECO:0000313" key="2">
    <source>
        <dbReference type="EMBL" id="VEN60093.1"/>
    </source>
</evidence>
<gene>
    <name evidence="2" type="ORF">CALMAC_LOCUS17892</name>
</gene>
<keyword evidence="3" id="KW-1185">Reference proteome</keyword>
<dbReference type="EMBL" id="CAACVG010012328">
    <property type="protein sequence ID" value="VEN60093.1"/>
    <property type="molecule type" value="Genomic_DNA"/>
</dbReference>
<name>A0A653DIS9_CALMS</name>
<accession>A0A653DIS9</accession>
<dbReference type="AlphaFoldDB" id="A0A653DIS9"/>
<dbReference type="OrthoDB" id="4781at2759"/>
<feature type="non-terminal residue" evidence="2">
    <location>
        <position position="55"/>
    </location>
</feature>
<evidence type="ECO:0000313" key="3">
    <source>
        <dbReference type="Proteomes" id="UP000410492"/>
    </source>
</evidence>
<protein>
    <submittedName>
        <fullName evidence="2">Uncharacterized protein</fullName>
    </submittedName>
</protein>
<evidence type="ECO:0000256" key="1">
    <source>
        <dbReference type="SAM" id="SignalP"/>
    </source>
</evidence>
<reference evidence="2 3" key="1">
    <citation type="submission" date="2019-01" db="EMBL/GenBank/DDBJ databases">
        <authorList>
            <person name="Sayadi A."/>
        </authorList>
    </citation>
    <scope>NUCLEOTIDE SEQUENCE [LARGE SCALE GENOMIC DNA]</scope>
</reference>
<proteinExistence type="predicted"/>
<feature type="chain" id="PRO_5024974905" evidence="1">
    <location>
        <begin position="17"/>
        <end position="55"/>
    </location>
</feature>